<evidence type="ECO:0000259" key="2">
    <source>
        <dbReference type="PROSITE" id="PS50828"/>
    </source>
</evidence>
<organism evidence="3 4">
    <name type="scientific">Tricholomella constricta</name>
    <dbReference type="NCBI Taxonomy" id="117010"/>
    <lineage>
        <taxon>Eukaryota</taxon>
        <taxon>Fungi</taxon>
        <taxon>Dikarya</taxon>
        <taxon>Basidiomycota</taxon>
        <taxon>Agaricomycotina</taxon>
        <taxon>Agaricomycetes</taxon>
        <taxon>Agaricomycetidae</taxon>
        <taxon>Agaricales</taxon>
        <taxon>Tricholomatineae</taxon>
        <taxon>Lyophyllaceae</taxon>
        <taxon>Tricholomella</taxon>
    </lineage>
</organism>
<dbReference type="PANTHER" id="PTHR47417:SF1">
    <property type="entry name" value="SMR DOMAIN-CONTAINING PROTEIN YPL199C"/>
    <property type="match status" value="1"/>
</dbReference>
<dbReference type="Proteomes" id="UP000565441">
    <property type="component" value="Unassembled WGS sequence"/>
</dbReference>
<proteinExistence type="predicted"/>
<dbReference type="Pfam" id="PF01713">
    <property type="entry name" value="Smr"/>
    <property type="match status" value="1"/>
</dbReference>
<dbReference type="InterPro" id="IPR013899">
    <property type="entry name" value="DUF1771"/>
</dbReference>
<dbReference type="PANTHER" id="PTHR47417">
    <property type="entry name" value="SMR DOMAIN-CONTAINING PROTEIN YPL199C"/>
    <property type="match status" value="1"/>
</dbReference>
<feature type="region of interest" description="Disordered" evidence="1">
    <location>
        <begin position="17"/>
        <end position="58"/>
    </location>
</feature>
<comment type="caution">
    <text evidence="3">The sequence shown here is derived from an EMBL/GenBank/DDBJ whole genome shotgun (WGS) entry which is preliminary data.</text>
</comment>
<evidence type="ECO:0000313" key="4">
    <source>
        <dbReference type="Proteomes" id="UP000565441"/>
    </source>
</evidence>
<dbReference type="PROSITE" id="PS50828">
    <property type="entry name" value="SMR"/>
    <property type="match status" value="1"/>
</dbReference>
<dbReference type="InterPro" id="IPR002625">
    <property type="entry name" value="Smr_dom"/>
</dbReference>
<sequence length="244" mass="27557">MMLQLFKSIINLFCGTADNKPSPSPPPQNLSQQQHYHPHEPQQQHAQKPSSPYRPQKHEDLNQINQSNDYYVNLRARANEEGDSMAKCFEQSHQAYARGDGAEAKTLSNRGKEHQRKREALNKQAADWIFLENNKDSKPGEIDLHGLYVKEAIARTDQAIQEAKRRGDSELHLIVGKGLHSRNGSAKIKPAVEELMQKHRLLAELDPRNAGVLIVQINSSSNRGVGADEITRRLERNDEGCTIM</sequence>
<dbReference type="SMART" id="SM01162">
    <property type="entry name" value="DUF1771"/>
    <property type="match status" value="1"/>
</dbReference>
<dbReference type="OrthoDB" id="3231855at2759"/>
<dbReference type="AlphaFoldDB" id="A0A8H5HMF2"/>
<dbReference type="SUPFAM" id="SSF160443">
    <property type="entry name" value="SMR domain-like"/>
    <property type="match status" value="1"/>
</dbReference>
<feature type="domain" description="Smr" evidence="2">
    <location>
        <begin position="142"/>
        <end position="218"/>
    </location>
</feature>
<evidence type="ECO:0000256" key="1">
    <source>
        <dbReference type="SAM" id="MobiDB-lite"/>
    </source>
</evidence>
<accession>A0A8H5HMF2</accession>
<dbReference type="InterPro" id="IPR053020">
    <property type="entry name" value="Smr_domain_protein"/>
</dbReference>
<dbReference type="InterPro" id="IPR036063">
    <property type="entry name" value="Smr_dom_sf"/>
</dbReference>
<protein>
    <recommendedName>
        <fullName evidence="2">Smr domain-containing protein</fullName>
    </recommendedName>
</protein>
<dbReference type="Gene3D" id="3.30.1370.110">
    <property type="match status" value="1"/>
</dbReference>
<dbReference type="SMART" id="SM00463">
    <property type="entry name" value="SMR"/>
    <property type="match status" value="1"/>
</dbReference>
<reference evidence="3 4" key="1">
    <citation type="journal article" date="2020" name="ISME J.">
        <title>Uncovering the hidden diversity of litter-decomposition mechanisms in mushroom-forming fungi.</title>
        <authorList>
            <person name="Floudas D."/>
            <person name="Bentzer J."/>
            <person name="Ahren D."/>
            <person name="Johansson T."/>
            <person name="Persson P."/>
            <person name="Tunlid A."/>
        </authorList>
    </citation>
    <scope>NUCLEOTIDE SEQUENCE [LARGE SCALE GENOMIC DNA]</scope>
    <source>
        <strain evidence="3 4">CBS 661.87</strain>
    </source>
</reference>
<evidence type="ECO:0000313" key="3">
    <source>
        <dbReference type="EMBL" id="KAF5386058.1"/>
    </source>
</evidence>
<dbReference type="EMBL" id="JAACJP010000003">
    <property type="protein sequence ID" value="KAF5386058.1"/>
    <property type="molecule type" value="Genomic_DNA"/>
</dbReference>
<gene>
    <name evidence="3" type="ORF">D9615_002469</name>
</gene>
<keyword evidence="4" id="KW-1185">Reference proteome</keyword>
<name>A0A8H5HMF2_9AGAR</name>
<dbReference type="Pfam" id="PF08590">
    <property type="entry name" value="DUF1771"/>
    <property type="match status" value="1"/>
</dbReference>